<evidence type="ECO:0000259" key="1">
    <source>
        <dbReference type="PROSITE" id="PS50883"/>
    </source>
</evidence>
<proteinExistence type="predicted"/>
<feature type="domain" description="EAL" evidence="1">
    <location>
        <begin position="1"/>
        <end position="244"/>
    </location>
</feature>
<dbReference type="SMART" id="SM00052">
    <property type="entry name" value="EAL"/>
    <property type="match status" value="1"/>
</dbReference>
<evidence type="ECO:0000313" key="3">
    <source>
        <dbReference type="Proteomes" id="UP000094936"/>
    </source>
</evidence>
<accession>A0A1C3EKU2</accession>
<dbReference type="OrthoDB" id="5868634at2"/>
<dbReference type="PANTHER" id="PTHR33121">
    <property type="entry name" value="CYCLIC DI-GMP PHOSPHODIESTERASE PDEF"/>
    <property type="match status" value="1"/>
</dbReference>
<dbReference type="Gene3D" id="3.20.20.450">
    <property type="entry name" value="EAL domain"/>
    <property type="match status" value="1"/>
</dbReference>
<dbReference type="EMBL" id="LYBM01000012">
    <property type="protein sequence ID" value="ODA33852.1"/>
    <property type="molecule type" value="Genomic_DNA"/>
</dbReference>
<dbReference type="RefSeq" id="WP_068901202.1">
    <property type="nucleotide sequence ID" value="NZ_JBHUIF010000004.1"/>
</dbReference>
<name>A0A1C3EKU2_9GAMM</name>
<dbReference type="InterPro" id="IPR001633">
    <property type="entry name" value="EAL_dom"/>
</dbReference>
<organism evidence="2 3">
    <name type="scientific">Veronia pacifica</name>
    <dbReference type="NCBI Taxonomy" id="1080227"/>
    <lineage>
        <taxon>Bacteria</taxon>
        <taxon>Pseudomonadati</taxon>
        <taxon>Pseudomonadota</taxon>
        <taxon>Gammaproteobacteria</taxon>
        <taxon>Vibrionales</taxon>
        <taxon>Vibrionaceae</taxon>
        <taxon>Veronia</taxon>
    </lineage>
</organism>
<protein>
    <recommendedName>
        <fullName evidence="1">EAL domain-containing protein</fullName>
    </recommendedName>
</protein>
<dbReference type="PANTHER" id="PTHR33121:SF78">
    <property type="entry name" value="CYCLIC DI-GMP PHOSPHODIESTERASE PDEH"/>
    <property type="match status" value="1"/>
</dbReference>
<comment type="caution">
    <text evidence="2">The sequence shown here is derived from an EMBL/GenBank/DDBJ whole genome shotgun (WGS) entry which is preliminary data.</text>
</comment>
<reference evidence="2 3" key="1">
    <citation type="submission" date="2016-05" db="EMBL/GenBank/DDBJ databases">
        <title>Genomic Taxonomy of the Vibrionaceae.</title>
        <authorList>
            <person name="Gomez-Gil B."/>
            <person name="Enciso-Ibarra J."/>
        </authorList>
    </citation>
    <scope>NUCLEOTIDE SEQUENCE [LARGE SCALE GENOMIC DNA]</scope>
    <source>
        <strain evidence="2 3">CAIM 1920</strain>
    </source>
</reference>
<dbReference type="STRING" id="1080227.A8L45_08470"/>
<sequence length="244" mass="28252">MTTKNVTALSDSKTTNASLTFCLQPIIDIKTLRTHALELLTRVHSNSGEHIHSEPFFSNLNEESLKTIIKDQITALNEQAKIYTSTSLIISINIPLKYFIDFSFMGEVVNMARFPLAIEVTDVESFKGEHIQFWDSTSLLKQNGHQIWFDDYLPTPINDEVLELIRWDMVKIDQSFLYQHIDEHDVIADLIDKVNFHCNDIVLEGVETSYMHCELKRFGTYVQGFYYAHPRDMDMSFTNYVLRG</sequence>
<dbReference type="PROSITE" id="PS50883">
    <property type="entry name" value="EAL"/>
    <property type="match status" value="1"/>
</dbReference>
<dbReference type="GO" id="GO:0071111">
    <property type="term" value="F:cyclic-guanylate-specific phosphodiesterase activity"/>
    <property type="evidence" value="ECO:0007669"/>
    <property type="project" value="InterPro"/>
</dbReference>
<dbReference type="Pfam" id="PF00563">
    <property type="entry name" value="EAL"/>
    <property type="match status" value="1"/>
</dbReference>
<evidence type="ECO:0000313" key="2">
    <source>
        <dbReference type="EMBL" id="ODA33852.1"/>
    </source>
</evidence>
<dbReference type="InterPro" id="IPR050706">
    <property type="entry name" value="Cyclic-di-GMP_PDE-like"/>
</dbReference>
<dbReference type="InterPro" id="IPR035919">
    <property type="entry name" value="EAL_sf"/>
</dbReference>
<dbReference type="SUPFAM" id="SSF141868">
    <property type="entry name" value="EAL domain-like"/>
    <property type="match status" value="1"/>
</dbReference>
<keyword evidence="3" id="KW-1185">Reference proteome</keyword>
<dbReference type="Proteomes" id="UP000094936">
    <property type="component" value="Unassembled WGS sequence"/>
</dbReference>
<gene>
    <name evidence="2" type="ORF">A8L45_08470</name>
</gene>
<dbReference type="AlphaFoldDB" id="A0A1C3EKU2"/>